<dbReference type="InterPro" id="IPR017972">
    <property type="entry name" value="Cyt_P450_CS"/>
</dbReference>
<protein>
    <submittedName>
        <fullName evidence="9">P450 monooxygenase</fullName>
    </submittedName>
</protein>
<feature type="binding site" description="axial binding residue" evidence="4">
    <location>
        <position position="480"/>
    </location>
    <ligand>
        <name>heme</name>
        <dbReference type="ChEBI" id="CHEBI:30413"/>
    </ligand>
    <ligandPart>
        <name>Fe</name>
        <dbReference type="ChEBI" id="CHEBI:18248"/>
    </ligandPart>
</feature>
<dbReference type="GeneID" id="54358956"/>
<evidence type="ECO:0000256" key="7">
    <source>
        <dbReference type="SAM" id="Phobius"/>
    </source>
</evidence>
<keyword evidence="2 4" id="KW-0479">Metal-binding</keyword>
<dbReference type="RefSeq" id="XP_033461389.1">
    <property type="nucleotide sequence ID" value="XM_033601156.1"/>
</dbReference>
<feature type="transmembrane region" description="Helical" evidence="7">
    <location>
        <begin position="18"/>
        <end position="36"/>
    </location>
</feature>
<comment type="cofactor">
    <cofactor evidence="1 4">
        <name>heme</name>
        <dbReference type="ChEBI" id="CHEBI:30413"/>
    </cofactor>
</comment>
<dbReference type="PRINTS" id="PR00385">
    <property type="entry name" value="P450"/>
</dbReference>
<name>A0A6J3M8Z5_9PEZI</name>
<keyword evidence="8" id="KW-1185">Reference proteome</keyword>
<comment type="similarity">
    <text evidence="5">Belongs to the cytochrome P450 family.</text>
</comment>
<evidence type="ECO:0000313" key="8">
    <source>
        <dbReference type="Proteomes" id="UP000504637"/>
    </source>
</evidence>
<dbReference type="InterPro" id="IPR002401">
    <property type="entry name" value="Cyt_P450_E_grp-I"/>
</dbReference>
<dbReference type="Proteomes" id="UP000504637">
    <property type="component" value="Unplaced"/>
</dbReference>
<keyword evidence="7" id="KW-0472">Membrane</keyword>
<dbReference type="PANTHER" id="PTHR24305:SF156">
    <property type="entry name" value="P450, PUTATIVE (EUROFUNG)-RELATED"/>
    <property type="match status" value="1"/>
</dbReference>
<organism evidence="9">
    <name type="scientific">Dissoconium aciculare CBS 342.82</name>
    <dbReference type="NCBI Taxonomy" id="1314786"/>
    <lineage>
        <taxon>Eukaryota</taxon>
        <taxon>Fungi</taxon>
        <taxon>Dikarya</taxon>
        <taxon>Ascomycota</taxon>
        <taxon>Pezizomycotina</taxon>
        <taxon>Dothideomycetes</taxon>
        <taxon>Dothideomycetidae</taxon>
        <taxon>Mycosphaerellales</taxon>
        <taxon>Dissoconiaceae</taxon>
        <taxon>Dissoconium</taxon>
    </lineage>
</organism>
<gene>
    <name evidence="9" type="ORF">K489DRAFT_316341</name>
</gene>
<dbReference type="Gene3D" id="1.10.630.10">
    <property type="entry name" value="Cytochrome P450"/>
    <property type="match status" value="1"/>
</dbReference>
<keyword evidence="7" id="KW-0812">Transmembrane</keyword>
<dbReference type="GO" id="GO:0004497">
    <property type="term" value="F:monooxygenase activity"/>
    <property type="evidence" value="ECO:0007669"/>
    <property type="project" value="UniProtKB-KW"/>
</dbReference>
<dbReference type="OrthoDB" id="1470350at2759"/>
<keyword evidence="7" id="KW-1133">Transmembrane helix</keyword>
<reference evidence="9" key="1">
    <citation type="submission" date="2020-01" db="EMBL/GenBank/DDBJ databases">
        <authorList>
            <consortium name="DOE Joint Genome Institute"/>
            <person name="Haridas S."/>
            <person name="Albert R."/>
            <person name="Binder M."/>
            <person name="Bloem J."/>
            <person name="Labutti K."/>
            <person name="Salamov A."/>
            <person name="Andreopoulos B."/>
            <person name="Baker S.E."/>
            <person name="Barry K."/>
            <person name="Bills G."/>
            <person name="Bluhm B.H."/>
            <person name="Cannon C."/>
            <person name="Castanera R."/>
            <person name="Culley D.E."/>
            <person name="Daum C."/>
            <person name="Ezra D."/>
            <person name="Gonzalez J.B."/>
            <person name="Henrissat B."/>
            <person name="Kuo A."/>
            <person name="Liang C."/>
            <person name="Lipzen A."/>
            <person name="Lutzoni F."/>
            <person name="Magnuson J."/>
            <person name="Mondo S."/>
            <person name="Nolan M."/>
            <person name="Ohm R."/>
            <person name="Pangilinan J."/>
            <person name="Park H.-J."/>
            <person name="Ramirez L."/>
            <person name="Alfaro M."/>
            <person name="Sun H."/>
            <person name="Tritt A."/>
            <person name="Yoshinaga Y."/>
            <person name="Zwiers L.-H."/>
            <person name="Turgeon B.G."/>
            <person name="Goodwin S.B."/>
            <person name="Spatafora J.W."/>
            <person name="Crous P.W."/>
            <person name="Grigoriev I.V."/>
        </authorList>
    </citation>
    <scope>NUCLEOTIDE SEQUENCE</scope>
    <source>
        <strain evidence="9">CBS 342.82</strain>
    </source>
</reference>
<dbReference type="InterPro" id="IPR050121">
    <property type="entry name" value="Cytochrome_P450_monoxygenase"/>
</dbReference>
<proteinExistence type="inferred from homology"/>
<dbReference type="SUPFAM" id="SSF48264">
    <property type="entry name" value="Cytochrome P450"/>
    <property type="match status" value="1"/>
</dbReference>
<evidence type="ECO:0000256" key="2">
    <source>
        <dbReference type="ARBA" id="ARBA00022723"/>
    </source>
</evidence>
<evidence type="ECO:0000256" key="1">
    <source>
        <dbReference type="ARBA" id="ARBA00001971"/>
    </source>
</evidence>
<dbReference type="Pfam" id="PF00067">
    <property type="entry name" value="p450"/>
    <property type="match status" value="1"/>
</dbReference>
<dbReference type="GO" id="GO:0005506">
    <property type="term" value="F:iron ion binding"/>
    <property type="evidence" value="ECO:0007669"/>
    <property type="project" value="InterPro"/>
</dbReference>
<dbReference type="AlphaFoldDB" id="A0A6J3M8Z5"/>
<reference evidence="9" key="3">
    <citation type="submission" date="2025-08" db="UniProtKB">
        <authorList>
            <consortium name="RefSeq"/>
        </authorList>
    </citation>
    <scope>IDENTIFICATION</scope>
    <source>
        <strain evidence="9">CBS 342.82</strain>
    </source>
</reference>
<keyword evidence="4 5" id="KW-0349">Heme</keyword>
<keyword evidence="5" id="KW-0560">Oxidoreductase</keyword>
<dbReference type="PROSITE" id="PS00086">
    <property type="entry name" value="CYTOCHROME_P450"/>
    <property type="match status" value="1"/>
</dbReference>
<dbReference type="PRINTS" id="PR00463">
    <property type="entry name" value="EP450I"/>
</dbReference>
<feature type="region of interest" description="Disordered" evidence="6">
    <location>
        <begin position="350"/>
        <end position="370"/>
    </location>
</feature>
<dbReference type="InterPro" id="IPR036396">
    <property type="entry name" value="Cyt_P450_sf"/>
</dbReference>
<evidence type="ECO:0000313" key="9">
    <source>
        <dbReference type="RefSeq" id="XP_033461389.1"/>
    </source>
</evidence>
<reference evidence="9" key="2">
    <citation type="submission" date="2020-04" db="EMBL/GenBank/DDBJ databases">
        <authorList>
            <consortium name="NCBI Genome Project"/>
        </authorList>
    </citation>
    <scope>NUCLEOTIDE SEQUENCE</scope>
    <source>
        <strain evidence="9">CBS 342.82</strain>
    </source>
</reference>
<accession>A0A6J3M8Z5</accession>
<evidence type="ECO:0000256" key="6">
    <source>
        <dbReference type="SAM" id="MobiDB-lite"/>
    </source>
</evidence>
<sequence length="536" mass="59027">MASPLIHGLLSPITETSLFYSIFLLLALFVFTLYFYRTYLHPLSSIPGPILYRLTSLPLYIHSYLGRESSVITSLHAQYGPIVRIGPNEVVIADGAALPQIYTPSENASRGGFVKAPCYQNFHSENGIETIFSTVDPEHRKPRARAVMPLFGAGEVRKGIARFDGVVGKLVRRLRAEARGSLDGERGREVDLLVLARMWALDSVSGYLFGESYGALEQGKLRLDAAAYVESITAYGRFFFLPNALFLHILSWSEYLFPSTRAEESLARVDAYVTPLIERAASGGDGSMVGTFQDRLLKAGISKEETSVQMKDVIFAGTDTTAMNLATILWWLVKKPEVHELLRQEILQAEKETPSDPTGNNIPTTSTTTFLTGGTNTLPYLDAVIREGLRLSRANPTRLPRIVPPCGYTEYFLPAGTQISEQISTLHGAAGVYEEPGDFRPERWLLPQGRGGARGDEDGGNPPSLLHRDFFPFGLGARTCIARALATQEVICAVRGVVRDGVLMDCVRARVVDGRIRIREWFNAQVVGGRIGVVWG</sequence>
<keyword evidence="5 9" id="KW-0503">Monooxygenase</keyword>
<evidence type="ECO:0000256" key="5">
    <source>
        <dbReference type="RuleBase" id="RU000461"/>
    </source>
</evidence>
<dbReference type="InterPro" id="IPR001128">
    <property type="entry name" value="Cyt_P450"/>
</dbReference>
<keyword evidence="3 4" id="KW-0408">Iron</keyword>
<dbReference type="GO" id="GO:0020037">
    <property type="term" value="F:heme binding"/>
    <property type="evidence" value="ECO:0007669"/>
    <property type="project" value="InterPro"/>
</dbReference>
<evidence type="ECO:0000256" key="4">
    <source>
        <dbReference type="PIRSR" id="PIRSR602401-1"/>
    </source>
</evidence>
<evidence type="ECO:0000256" key="3">
    <source>
        <dbReference type="ARBA" id="ARBA00023004"/>
    </source>
</evidence>
<dbReference type="PANTHER" id="PTHR24305">
    <property type="entry name" value="CYTOCHROME P450"/>
    <property type="match status" value="1"/>
</dbReference>
<feature type="compositionally biased region" description="Low complexity" evidence="6">
    <location>
        <begin position="357"/>
        <end position="370"/>
    </location>
</feature>
<dbReference type="GO" id="GO:0016705">
    <property type="term" value="F:oxidoreductase activity, acting on paired donors, with incorporation or reduction of molecular oxygen"/>
    <property type="evidence" value="ECO:0007669"/>
    <property type="project" value="InterPro"/>
</dbReference>